<organism evidence="4 5">
    <name type="scientific">Candidatus Fusicatenibacter merdavium</name>
    <dbReference type="NCBI Taxonomy" id="2838600"/>
    <lineage>
        <taxon>Bacteria</taxon>
        <taxon>Bacillati</taxon>
        <taxon>Bacillota</taxon>
        <taxon>Clostridia</taxon>
        <taxon>Lachnospirales</taxon>
        <taxon>Lachnospiraceae</taxon>
        <taxon>Fusicatenibacter</taxon>
    </lineage>
</organism>
<dbReference type="AlphaFoldDB" id="A0A9D1XBH9"/>
<proteinExistence type="predicted"/>
<dbReference type="InterPro" id="IPR016007">
    <property type="entry name" value="Alpha_rhamnosid"/>
</dbReference>
<dbReference type="EC" id="3.2.1.40" evidence="2"/>
<dbReference type="Gene3D" id="1.50.10.10">
    <property type="match status" value="1"/>
</dbReference>
<dbReference type="InterPro" id="IPR008928">
    <property type="entry name" value="6-hairpin_glycosidase_sf"/>
</dbReference>
<dbReference type="Proteomes" id="UP000886890">
    <property type="component" value="Unassembled WGS sequence"/>
</dbReference>
<dbReference type="Gene3D" id="2.60.420.10">
    <property type="entry name" value="Maltose phosphorylase, domain 3"/>
    <property type="match status" value="1"/>
</dbReference>
<reference evidence="4" key="2">
    <citation type="submission" date="2021-04" db="EMBL/GenBank/DDBJ databases">
        <authorList>
            <person name="Gilroy R."/>
        </authorList>
    </citation>
    <scope>NUCLEOTIDE SEQUENCE</scope>
    <source>
        <strain evidence="4">CHK183-1962</strain>
    </source>
</reference>
<sequence>AEPVGYVPAIVPEYQRIKGLFRDPNWNGACIFTPWEYYLFYGETDLLEQSYPSMKRYLEYLELFLKTGRLEDCTQMGEWGELGEHTPREFVAMAACYRMFRIVAKTAEILGFAREQQKYSRRAEELRSAFLDNPECWQEDTGICGTGSQASYGCALFSGLIPEKKRETAVERLVQAVEKKDFHLTSGEVGLKQVFRTLGEYGRSDVVWKMVMNRTEPSYRVFVDRGLTTLPEYWNYGELWYGMARSRNHAMMGHVKEWIMNDLLGIHLAAPGGSVVILQPYVPREIQEMHGKLLCSYGEISLSCQVKRRTEQVQVSLEITLPVGVKGILKEPYVDGNRQEQSVREKELGSGTWKEEFVFSS</sequence>
<gene>
    <name evidence="4" type="ORF">H9734_02115</name>
</gene>
<dbReference type="GO" id="GO:0005975">
    <property type="term" value="P:carbohydrate metabolic process"/>
    <property type="evidence" value="ECO:0007669"/>
    <property type="project" value="InterPro"/>
</dbReference>
<name>A0A9D1XBH9_9FIRM</name>
<evidence type="ECO:0000256" key="1">
    <source>
        <dbReference type="ARBA" id="ARBA00001445"/>
    </source>
</evidence>
<reference evidence="4" key="1">
    <citation type="journal article" date="2021" name="PeerJ">
        <title>Extensive microbial diversity within the chicken gut microbiome revealed by metagenomics and culture.</title>
        <authorList>
            <person name="Gilroy R."/>
            <person name="Ravi A."/>
            <person name="Getino M."/>
            <person name="Pursley I."/>
            <person name="Horton D.L."/>
            <person name="Alikhan N.F."/>
            <person name="Baker D."/>
            <person name="Gharbi K."/>
            <person name="Hall N."/>
            <person name="Watson M."/>
            <person name="Adriaenssens E.M."/>
            <person name="Foster-Nyarko E."/>
            <person name="Jarju S."/>
            <person name="Secka A."/>
            <person name="Antonio M."/>
            <person name="Oren A."/>
            <person name="Chaudhuri R.R."/>
            <person name="La Ragione R."/>
            <person name="Hildebrand F."/>
            <person name="Pallen M.J."/>
        </authorList>
    </citation>
    <scope>NUCLEOTIDE SEQUENCE</scope>
    <source>
        <strain evidence="4">CHK183-1962</strain>
    </source>
</reference>
<dbReference type="GO" id="GO:0030596">
    <property type="term" value="F:alpha-L-rhamnosidase activity"/>
    <property type="evidence" value="ECO:0007669"/>
    <property type="project" value="UniProtKB-EC"/>
</dbReference>
<evidence type="ECO:0000313" key="5">
    <source>
        <dbReference type="Proteomes" id="UP000886890"/>
    </source>
</evidence>
<dbReference type="SUPFAM" id="SSF48208">
    <property type="entry name" value="Six-hairpin glycosidases"/>
    <property type="match status" value="1"/>
</dbReference>
<feature type="non-terminal residue" evidence="4">
    <location>
        <position position="1"/>
    </location>
</feature>
<feature type="domain" description="Alpha-L-rhamnosidase six-hairpin glycosidase" evidence="3">
    <location>
        <begin position="4"/>
        <end position="261"/>
    </location>
</feature>
<dbReference type="Pfam" id="PF17389">
    <property type="entry name" value="Bac_rhamnosid6H"/>
    <property type="match status" value="1"/>
</dbReference>
<dbReference type="InterPro" id="IPR012341">
    <property type="entry name" value="6hp_glycosidase-like_sf"/>
</dbReference>
<dbReference type="PANTHER" id="PTHR33307">
    <property type="entry name" value="ALPHA-RHAMNOSIDASE (EUROFUNG)"/>
    <property type="match status" value="1"/>
</dbReference>
<evidence type="ECO:0000259" key="3">
    <source>
        <dbReference type="Pfam" id="PF17389"/>
    </source>
</evidence>
<evidence type="ECO:0000313" key="4">
    <source>
        <dbReference type="EMBL" id="HIX76382.1"/>
    </source>
</evidence>
<dbReference type="PANTHER" id="PTHR33307:SF6">
    <property type="entry name" value="ALPHA-RHAMNOSIDASE (EUROFUNG)-RELATED"/>
    <property type="match status" value="1"/>
</dbReference>
<dbReference type="EMBL" id="DXEK01000035">
    <property type="protein sequence ID" value="HIX76382.1"/>
    <property type="molecule type" value="Genomic_DNA"/>
</dbReference>
<dbReference type="InterPro" id="IPR035396">
    <property type="entry name" value="Bac_rhamnosid6H"/>
</dbReference>
<protein>
    <recommendedName>
        <fullName evidence="2">alpha-L-rhamnosidase</fullName>
        <ecNumber evidence="2">3.2.1.40</ecNumber>
    </recommendedName>
</protein>
<comment type="caution">
    <text evidence="4">The sequence shown here is derived from an EMBL/GenBank/DDBJ whole genome shotgun (WGS) entry which is preliminary data.</text>
</comment>
<accession>A0A9D1XBH9</accession>
<evidence type="ECO:0000256" key="2">
    <source>
        <dbReference type="ARBA" id="ARBA00012652"/>
    </source>
</evidence>
<comment type="catalytic activity">
    <reaction evidence="1">
        <text>Hydrolysis of terminal non-reducing alpha-L-rhamnose residues in alpha-L-rhamnosides.</text>
        <dbReference type="EC" id="3.2.1.40"/>
    </reaction>
</comment>